<dbReference type="Gene3D" id="3.40.50.410">
    <property type="entry name" value="von Willebrand factor, type A domain"/>
    <property type="match status" value="1"/>
</dbReference>
<comment type="caution">
    <text evidence="3">The sequence shown here is derived from an EMBL/GenBank/DDBJ whole genome shotgun (WGS) entry which is preliminary data.</text>
</comment>
<dbReference type="AlphaFoldDB" id="A0A426TVK4"/>
<evidence type="ECO:0000313" key="4">
    <source>
        <dbReference type="Proteomes" id="UP000280307"/>
    </source>
</evidence>
<evidence type="ECO:0000313" key="3">
    <source>
        <dbReference type="EMBL" id="RRR69471.1"/>
    </source>
</evidence>
<gene>
    <name evidence="3" type="ORF">EI684_15575</name>
</gene>
<feature type="domain" description="VWFA" evidence="1">
    <location>
        <begin position="278"/>
        <end position="456"/>
    </location>
</feature>
<dbReference type="Pfam" id="PF13768">
    <property type="entry name" value="VWA_3"/>
    <property type="match status" value="1"/>
</dbReference>
<evidence type="ECO:0000259" key="2">
    <source>
        <dbReference type="PROSITE" id="PS51468"/>
    </source>
</evidence>
<dbReference type="InterPro" id="IPR002035">
    <property type="entry name" value="VWF_A"/>
</dbReference>
<dbReference type="PROSITE" id="PS50234">
    <property type="entry name" value="VWFA"/>
    <property type="match status" value="1"/>
</dbReference>
<dbReference type="EMBL" id="RSAS01000630">
    <property type="protein sequence ID" value="RRR69471.1"/>
    <property type="molecule type" value="Genomic_DNA"/>
</dbReference>
<feature type="domain" description="VIT" evidence="2">
    <location>
        <begin position="12"/>
        <end position="140"/>
    </location>
</feature>
<dbReference type="InterPro" id="IPR013694">
    <property type="entry name" value="VIT"/>
</dbReference>
<evidence type="ECO:0000259" key="1">
    <source>
        <dbReference type="PROSITE" id="PS50234"/>
    </source>
</evidence>
<dbReference type="SUPFAM" id="SSF53300">
    <property type="entry name" value="vWA-like"/>
    <property type="match status" value="1"/>
</dbReference>
<dbReference type="Proteomes" id="UP000280307">
    <property type="component" value="Unassembled WGS sequence"/>
</dbReference>
<dbReference type="PANTHER" id="PTHR45737">
    <property type="entry name" value="VON WILLEBRAND FACTOR A DOMAIN-CONTAINING PROTEIN 5A"/>
    <property type="match status" value="1"/>
</dbReference>
<dbReference type="SMART" id="SM00609">
    <property type="entry name" value="VIT"/>
    <property type="match status" value="1"/>
</dbReference>
<dbReference type="SMART" id="SM00327">
    <property type="entry name" value="VWA"/>
    <property type="match status" value="1"/>
</dbReference>
<dbReference type="PANTHER" id="PTHR45737:SF6">
    <property type="entry name" value="VON WILLEBRAND FACTOR A DOMAIN-CONTAINING PROTEIN 5A"/>
    <property type="match status" value="1"/>
</dbReference>
<dbReference type="InterPro" id="IPR036465">
    <property type="entry name" value="vWFA_dom_sf"/>
</dbReference>
<reference evidence="3 4" key="1">
    <citation type="submission" date="2018-12" db="EMBL/GenBank/DDBJ databases">
        <title>Genome Sequence of Candidatus Viridilinea halotolerans isolated from saline sulfide-rich spring.</title>
        <authorList>
            <person name="Grouzdev D.S."/>
            <person name="Burganskaya E.I."/>
            <person name="Krutkina M.S."/>
            <person name="Sukhacheva M.V."/>
            <person name="Gorlenko V.M."/>
        </authorList>
    </citation>
    <scope>NUCLEOTIDE SEQUENCE [LARGE SCALE GENOMIC DNA]</scope>
    <source>
        <strain evidence="3">Chok-6</strain>
    </source>
</reference>
<organism evidence="3 4">
    <name type="scientific">Candidatus Viridilinea halotolerans</name>
    <dbReference type="NCBI Taxonomy" id="2491704"/>
    <lineage>
        <taxon>Bacteria</taxon>
        <taxon>Bacillati</taxon>
        <taxon>Chloroflexota</taxon>
        <taxon>Chloroflexia</taxon>
        <taxon>Chloroflexales</taxon>
        <taxon>Chloroflexineae</taxon>
        <taxon>Oscillochloridaceae</taxon>
        <taxon>Candidatus Viridilinea</taxon>
    </lineage>
</organism>
<protein>
    <submittedName>
        <fullName evidence="3">VWA domain-containing protein</fullName>
    </submittedName>
</protein>
<sequence>MRPELMSEAELPGAMLLPRDATLPPVPLEHTEIAVDVVGPLAATMVTQRFCHHHSAALDALYVFPLPVEAAITGFTLQVGTRTIRGELRPREEAKASFDAAAARGADAALLSRQRPNLFSLEVANLQPGEVVEAQIGFFSQVPFDDGWFTLSMPTVVLPRYQPEGAPTGPQEGQVPLLPEGAAGHTLSMRITLDVGRKVELETQGFPCDTSEERGRTVVQLRDAAAVPDRDAVVRYRPAGEGYAAAAFAYRAAGRSGATLLMLTPRALPAASEILPRELLFVFDRSGSMGGDSIVQARNALRACLRALNPHDTFNIFPFDNVVEQLAPAPLPFTQAALDRADQFIAQIGARGGTEIAGAIGAALKQPRDPERLRMIIFLTDGAVGNEDAVLQQLAQQLNEARVFAFGVGSAVNRFLIDGLAKLGRGSAEYILNDEPIEPAVQRFQRRAGLPLLRDLSVDWGGALVTDALPSPLPDLYAGQPLVLLARYAASQDQHTTVTVRGRTAQGSYSEQMQIELPLTTPDLHGAWAALPQLWARARLEVLEDEARHARSARKQTDEAAALALEYGLLSAHTSFVAIEDAPADAQGRRSAQQVVVPVHLPAGTRRAAFEPDAPQMLGGGGPFLGAVRSMALPAPSRTSRGIMGAHFDAMLDSAAFDDEAASCASPEPEPEVAEDYVQAKRSFAAARPTSAPRSEPVVSAKQRREAALRFLGRTQAVSGAWADDERATALAVLAFVHNGHTATKGDFRSQLTRSTAWLKGRPDSPLINLALRALAGHIAADLVTGAAETELQSLGLRLNELTERQHLGGDGDGGVLAANVNPHRPDAMAVGLTACLALLAGDRG</sequence>
<proteinExistence type="predicted"/>
<dbReference type="PROSITE" id="PS51468">
    <property type="entry name" value="VIT"/>
    <property type="match status" value="1"/>
</dbReference>
<dbReference type="Pfam" id="PF08487">
    <property type="entry name" value="VIT"/>
    <property type="match status" value="1"/>
</dbReference>
<name>A0A426TVK4_9CHLR</name>
<accession>A0A426TVK4</accession>